<organism evidence="1 2">
    <name type="scientific">Candidatus Iainarchaeum sp</name>
    <dbReference type="NCBI Taxonomy" id="3101447"/>
    <lineage>
        <taxon>Archaea</taxon>
        <taxon>Candidatus Iainarchaeota</taxon>
        <taxon>Candidatus Iainarchaeia</taxon>
        <taxon>Candidatus Iainarchaeales</taxon>
        <taxon>Candidatus Iainarchaeaceae</taxon>
        <taxon>Candidatus Iainarchaeum</taxon>
    </lineage>
</organism>
<comment type="caution">
    <text evidence="1">The sequence shown here is derived from an EMBL/GenBank/DDBJ whole genome shotgun (WGS) entry which is preliminary data.</text>
</comment>
<dbReference type="AlphaFoldDB" id="A0A2D6M0U8"/>
<accession>A0A2D6M0U8</accession>
<reference evidence="2" key="1">
    <citation type="submission" date="2017-09" db="EMBL/GenBank/DDBJ databases">
        <title>The Reconstruction of 2,631 Draft Metagenome-Assembled Genomes from the Global Oceans.</title>
        <authorList>
            <person name="Tully B.J."/>
            <person name="Graham E.D."/>
            <person name="Heidelberg J.F."/>
        </authorList>
    </citation>
    <scope>NUCLEOTIDE SEQUENCE [LARGE SCALE GENOMIC DNA]</scope>
</reference>
<evidence type="ECO:0000313" key="1">
    <source>
        <dbReference type="EMBL" id="MAG22053.1"/>
    </source>
</evidence>
<protein>
    <submittedName>
        <fullName evidence="1">Uncharacterized protein</fullName>
    </submittedName>
</protein>
<sequence>MIALVLLIFSQSVYSACWTICDVCAGTGTQTLTCTINTDRTNSADRINQASVDGFWSDVAGETLDTVIWEIQGRQVWIQNSKVDFIRPADRSTVTWNLRLIGQSGRTTTLRSYNMGSSAQMQFVDNGSQKTFTNITIDAGTGGNQATYLYSQTADDDRRSSIGIDGELSIPNGGRMLYFRNIEAGKMTMDSTISGRNSRIHGLSGDILIHGDMLLRNGGHINDTWTIDSLTVEGDLTIDATGGNADTYINRISGPVNVTGDILIQSVGNRQAWIIGRGPNYITELTARNLTIHNEGDGAWARLFNVRNGNIDIVNDLKITGRYSRIENFMNGDLIVGKNAVIVGPTYQDNSGIYSSSSGVRFNDMTVGGELILQRKRIYYIDGTLDVTGDITLVSAEIHGKANILANTLTSTSSILYCNGAQTCNLDVVGDIVLSGRGPSSNQSIIYFDNINTTNGNLTMSNGAHIVHVNYTNASGTGIDIGGGLNMTNSQIYFHQPAPIQIRNGDAVITGRYSNYAIYYNESLVVFNGNLTVKRGTTETGRPHSVVAQRGGRVYASGDILIQNIEFDGYDSGGWSGEGIIAFESANGNITFDRAFLRTLRGPLRAANGKITFTGNSISDTLMGNYGFVGLYAQEFEATNARLYNFTYNTSRTVFSGEPGFYGAIKVEGLMKLTNTELADSGQEDIRWIEVGALEMNNSRIMNLSGNITIHDYGQLVDSRIRINDDETIQDPNDSARSIKILNATRDPAFSMTGLNWGEGIEVNWSSPFSIINNDDLTNIEFINTRVENQGEELTISSCKFEGSGFTVQGDGGSIITGDPTDSSEFNHEGGGDSPTHAVHSCGLGGASCAMSGLSPTTFDSDFTGSTTFVVNVTGSSNRPIPVCGSGTGSCTGTSSPYDCSCDYTDLTSQQSISSYIENTTIDCGTRQFSCNDCGGEGLGGYTEEIAIGAFIVDKGTGNPVNGYLEIILNAPGIGEVGCTYDSISGYGTIPITDGLVDAKLNCNTDLKLISGVSHTADVIIVNSGTGATEPSTIHYIP</sequence>
<dbReference type="Proteomes" id="UP000226592">
    <property type="component" value="Unassembled WGS sequence"/>
</dbReference>
<evidence type="ECO:0000313" key="2">
    <source>
        <dbReference type="Proteomes" id="UP000226592"/>
    </source>
</evidence>
<gene>
    <name evidence="1" type="ORF">CL943_01980</name>
</gene>
<proteinExistence type="predicted"/>
<name>A0A2D6M0U8_9ARCH</name>
<dbReference type="EMBL" id="NZBU01000005">
    <property type="protein sequence ID" value="MAG22053.1"/>
    <property type="molecule type" value="Genomic_DNA"/>
</dbReference>